<dbReference type="InterPro" id="IPR004046">
    <property type="entry name" value="GST_C"/>
</dbReference>
<dbReference type="Pfam" id="PF02798">
    <property type="entry name" value="GST_N"/>
    <property type="match status" value="1"/>
</dbReference>
<dbReference type="SFLD" id="SFLDG01151">
    <property type="entry name" value="Main.2:_Nu-like"/>
    <property type="match status" value="1"/>
</dbReference>
<accession>A0AAW1S6W8</accession>
<dbReference type="PROSITE" id="PS50231">
    <property type="entry name" value="RICIN_B_LECTIN"/>
    <property type="match status" value="1"/>
</dbReference>
<dbReference type="Gene3D" id="2.80.10.50">
    <property type="match status" value="2"/>
</dbReference>
<dbReference type="AlphaFoldDB" id="A0AAW1S6W8"/>
<feature type="domain" description="GST C-terminal" evidence="3">
    <location>
        <begin position="111"/>
        <end position="236"/>
    </location>
</feature>
<dbReference type="PANTHER" id="PTHR44051">
    <property type="entry name" value="GLUTATHIONE S-TRANSFERASE-RELATED"/>
    <property type="match status" value="1"/>
</dbReference>
<dbReference type="Gene3D" id="1.20.1050.10">
    <property type="match status" value="1"/>
</dbReference>
<dbReference type="SFLD" id="SFLDS00019">
    <property type="entry name" value="Glutathione_Transferase_(cytos"/>
    <property type="match status" value="1"/>
</dbReference>
<name>A0AAW1S6W8_9CHLO</name>
<protein>
    <recommendedName>
        <fullName evidence="6">Glutathione S-transferase</fullName>
    </recommendedName>
</protein>
<dbReference type="Pfam" id="PF14200">
    <property type="entry name" value="RicinB_lectin_2"/>
    <property type="match status" value="1"/>
</dbReference>
<dbReference type="InterPro" id="IPR004045">
    <property type="entry name" value="Glutathione_S-Trfase_N"/>
</dbReference>
<feature type="domain" description="GST N-terminal" evidence="2">
    <location>
        <begin position="24"/>
        <end position="108"/>
    </location>
</feature>
<dbReference type="EMBL" id="JALJOS010000003">
    <property type="protein sequence ID" value="KAK9841627.1"/>
    <property type="molecule type" value="Genomic_DNA"/>
</dbReference>
<dbReference type="InterPro" id="IPR000772">
    <property type="entry name" value="Ricin_B_lectin"/>
</dbReference>
<dbReference type="SMART" id="SM00458">
    <property type="entry name" value="RICIN"/>
    <property type="match status" value="1"/>
</dbReference>
<dbReference type="SUPFAM" id="SSF50370">
    <property type="entry name" value="Ricin B-like lectins"/>
    <property type="match status" value="1"/>
</dbReference>
<dbReference type="Proteomes" id="UP001438707">
    <property type="component" value="Unassembled WGS sequence"/>
</dbReference>
<dbReference type="PROSITE" id="PS50404">
    <property type="entry name" value="GST_NTER"/>
    <property type="match status" value="1"/>
</dbReference>
<dbReference type="InterPro" id="IPR035992">
    <property type="entry name" value="Ricin_B-like_lectins"/>
</dbReference>
<dbReference type="CDD" id="cd00161">
    <property type="entry name" value="beta-trefoil_Ricin-like"/>
    <property type="match status" value="1"/>
</dbReference>
<dbReference type="InterPro" id="IPR040079">
    <property type="entry name" value="Glutathione_S-Trfase"/>
</dbReference>
<organism evidence="4 5">
    <name type="scientific">Apatococcus lobatus</name>
    <dbReference type="NCBI Taxonomy" id="904363"/>
    <lineage>
        <taxon>Eukaryota</taxon>
        <taxon>Viridiplantae</taxon>
        <taxon>Chlorophyta</taxon>
        <taxon>core chlorophytes</taxon>
        <taxon>Trebouxiophyceae</taxon>
        <taxon>Chlorellales</taxon>
        <taxon>Chlorellaceae</taxon>
        <taxon>Apatococcus</taxon>
    </lineage>
</organism>
<dbReference type="SUPFAM" id="SSF52833">
    <property type="entry name" value="Thioredoxin-like"/>
    <property type="match status" value="1"/>
</dbReference>
<dbReference type="SFLD" id="SFLDG00358">
    <property type="entry name" value="Main_(cytGST)"/>
    <property type="match status" value="1"/>
</dbReference>
<evidence type="ECO:0008006" key="6">
    <source>
        <dbReference type="Google" id="ProtNLM"/>
    </source>
</evidence>
<dbReference type="CDD" id="cd03048">
    <property type="entry name" value="GST_N_Ure2p_like"/>
    <property type="match status" value="1"/>
</dbReference>
<dbReference type="PANTHER" id="PTHR44051:SF8">
    <property type="entry name" value="GLUTATHIONE S-TRANSFERASE GSTA"/>
    <property type="match status" value="1"/>
</dbReference>
<dbReference type="CDD" id="cd10291">
    <property type="entry name" value="GST_C_YfcG_like"/>
    <property type="match status" value="1"/>
</dbReference>
<evidence type="ECO:0000259" key="2">
    <source>
        <dbReference type="PROSITE" id="PS50404"/>
    </source>
</evidence>
<dbReference type="PROSITE" id="PS50405">
    <property type="entry name" value="GST_CTER"/>
    <property type="match status" value="1"/>
</dbReference>
<dbReference type="InterPro" id="IPR036249">
    <property type="entry name" value="Thioredoxin-like_sf"/>
</dbReference>
<dbReference type="Pfam" id="PF00043">
    <property type="entry name" value="GST_C"/>
    <property type="match status" value="1"/>
</dbReference>
<dbReference type="SUPFAM" id="SSF47616">
    <property type="entry name" value="GST C-terminal domain-like"/>
    <property type="match status" value="1"/>
</dbReference>
<proteinExistence type="inferred from homology"/>
<dbReference type="InterPro" id="IPR036282">
    <property type="entry name" value="Glutathione-S-Trfase_C_sf"/>
</dbReference>
<evidence type="ECO:0000259" key="3">
    <source>
        <dbReference type="PROSITE" id="PS50405"/>
    </source>
</evidence>
<reference evidence="4 5" key="1">
    <citation type="journal article" date="2024" name="Nat. Commun.">
        <title>Phylogenomics reveals the evolutionary origins of lichenization in chlorophyte algae.</title>
        <authorList>
            <person name="Puginier C."/>
            <person name="Libourel C."/>
            <person name="Otte J."/>
            <person name="Skaloud P."/>
            <person name="Haon M."/>
            <person name="Grisel S."/>
            <person name="Petersen M."/>
            <person name="Berrin J.G."/>
            <person name="Delaux P.M."/>
            <person name="Dal Grande F."/>
            <person name="Keller J."/>
        </authorList>
    </citation>
    <scope>NUCLEOTIDE SEQUENCE [LARGE SCALE GENOMIC DNA]</scope>
    <source>
        <strain evidence="4 5">SAG 2145</strain>
    </source>
</reference>
<dbReference type="Gene3D" id="3.40.30.10">
    <property type="entry name" value="Glutaredoxin"/>
    <property type="match status" value="1"/>
</dbReference>
<sequence length="961" mass="108475">MLPRASLISVPARSQQGIVAGMSSKPYTLYTSATPNGWKASILLEELGVPYNLHNISLYKNEQKEEWFLKINPNGRIPALVDHEAGDLRIFETGAILYYLATKHGKFFPKDLKAQAETMSWLMWQMGGLGPMQGQANHFVRYAPEKIEYGINRYTNECNRLYQVLDDSLKGKEWLANNEFSIADIAAFPWVYGHAWAGLSLDDKPNIKMWLDRCSARPGTSKGLDVPEPNKIKKMVSDPEAAKKAVEDAQKMMAYEKGKNLEQKSTSLYTTHKSYPCRKATIGRLLTSLGLFKALWFEIRPDGGSGPLIDYGAFPQKPDWRFQARHLHFGDNQVTVFWRDAGGQMGHATTNLHFPASSPRFPAVRPRPRPCEIWWGRMFHDELLPLKDAGAWPYVAKWQDAYFVHSAGFDPHGAPADLLRSLVATMEPHQGRFAAELGGGTQPEDNWDQWQINTWGGWAASIETLGIAWTELTHDFQTFCDKFCEAKPDWDERRITDWVVDMWGKIFRGYYDRMPHIKASLTQSPVWWPWGQYPALGADRDKMCIQMKHCKRQFNMQPYMEGMINVAGSIGHPQFGFFSDYPYYALNWGCEQEKVPCQQKILAYEHFLHSRSARHCFVCMGPNQEQPNSDAWDRKYKDESIAAMMLWQSLGGRADTYNFESFYGEGPHNVIPESNPISYTGLVYCALRYMKGYTDVEGHEEPLELRWNSIGHESYLQFINSGGSPCMPALMAAEHGMVAGQGSYRLDGHDITQAIRSPEGYTFTGQLQPGQSVTVVVTTPGPSPDCSLLNIEAYWNPQDPTGLVRDRALLILGGPRLPQGPPQQYTLRSASSGLALDVEHGSKEDGAPLTQWQANEAPNQLWTFEPVGNGSYRILNVGSGKCLEVDCVSRQGGARIQQWNSWNGRHQRWFLIPQPDGSFELLNVHSGLAIDVDGQSREPGAHHHQTIFNDAPTQKFHLHAA</sequence>
<evidence type="ECO:0000256" key="1">
    <source>
        <dbReference type="ARBA" id="ARBA00007409"/>
    </source>
</evidence>
<comment type="caution">
    <text evidence="4">The sequence shown here is derived from an EMBL/GenBank/DDBJ whole genome shotgun (WGS) entry which is preliminary data.</text>
</comment>
<dbReference type="InterPro" id="IPR010987">
    <property type="entry name" value="Glutathione-S-Trfase_C-like"/>
</dbReference>
<evidence type="ECO:0000313" key="5">
    <source>
        <dbReference type="Proteomes" id="UP001438707"/>
    </source>
</evidence>
<gene>
    <name evidence="4" type="ORF">WJX74_008997</name>
</gene>
<keyword evidence="5" id="KW-1185">Reference proteome</keyword>
<comment type="similarity">
    <text evidence="1">Belongs to the GST superfamily.</text>
</comment>
<evidence type="ECO:0000313" key="4">
    <source>
        <dbReference type="EMBL" id="KAK9841627.1"/>
    </source>
</evidence>